<dbReference type="RefSeq" id="XP_029228987.1">
    <property type="nucleotide sequence ID" value="XM_029370983.1"/>
</dbReference>
<evidence type="ECO:0000256" key="1">
    <source>
        <dbReference type="SAM" id="MobiDB-lite"/>
    </source>
</evidence>
<dbReference type="AlphaFoldDB" id="A0A422PQ34"/>
<name>A0A422PQ34_9TRYP</name>
<protein>
    <submittedName>
        <fullName evidence="2">Uncharacterized protein</fullName>
    </submittedName>
</protein>
<evidence type="ECO:0000313" key="2">
    <source>
        <dbReference type="EMBL" id="RNF19831.1"/>
    </source>
</evidence>
<keyword evidence="3" id="KW-1185">Reference proteome</keyword>
<dbReference type="EMBL" id="MKKU01000195">
    <property type="protein sequence ID" value="RNF19831.1"/>
    <property type="molecule type" value="Genomic_DNA"/>
</dbReference>
<accession>A0A422PQ34</accession>
<comment type="caution">
    <text evidence="2">The sequence shown here is derived from an EMBL/GenBank/DDBJ whole genome shotgun (WGS) entry which is preliminary data.</text>
</comment>
<dbReference type="GeneID" id="40317681"/>
<feature type="region of interest" description="Disordered" evidence="1">
    <location>
        <begin position="20"/>
        <end position="43"/>
    </location>
</feature>
<proteinExistence type="predicted"/>
<organism evidence="2 3">
    <name type="scientific">Trypanosoma conorhini</name>
    <dbReference type="NCBI Taxonomy" id="83891"/>
    <lineage>
        <taxon>Eukaryota</taxon>
        <taxon>Discoba</taxon>
        <taxon>Euglenozoa</taxon>
        <taxon>Kinetoplastea</taxon>
        <taxon>Metakinetoplastina</taxon>
        <taxon>Trypanosomatida</taxon>
        <taxon>Trypanosomatidae</taxon>
        <taxon>Trypanosoma</taxon>
    </lineage>
</organism>
<reference evidence="2 3" key="1">
    <citation type="journal article" date="2018" name="BMC Genomics">
        <title>Genomic comparison of Trypanosoma conorhini and Trypanosoma rangeli to Trypanosoma cruzi strains of high and low virulence.</title>
        <authorList>
            <person name="Bradwell K.R."/>
            <person name="Koparde V.N."/>
            <person name="Matveyev A.V."/>
            <person name="Serrano M.G."/>
            <person name="Alves J.M."/>
            <person name="Parikh H."/>
            <person name="Huang B."/>
            <person name="Lee V."/>
            <person name="Espinosa-Alvarez O."/>
            <person name="Ortiz P.A."/>
            <person name="Costa-Martins A.G."/>
            <person name="Teixeira M.M."/>
            <person name="Buck G.A."/>
        </authorList>
    </citation>
    <scope>NUCLEOTIDE SEQUENCE [LARGE SCALE GENOMIC DNA]</scope>
    <source>
        <strain evidence="2 3">025E</strain>
    </source>
</reference>
<gene>
    <name evidence="2" type="ORF">Tco025E_04070</name>
</gene>
<evidence type="ECO:0000313" key="3">
    <source>
        <dbReference type="Proteomes" id="UP000284403"/>
    </source>
</evidence>
<sequence length="268" mass="29277">MRHHAAAVSWNHLVPAATATATASVPRHHKTREQEENGGASATQVVVSGWEEEALRRYRKLQMGLTNISSQCEYASSSASSGALLQLILRSKLLPVTDWRECAREVGSWFHGPQSPPVGLLSYFVTHLVVAHKLTPHGAANWILELSKVLLIGDMDTIELGGLASVRSWGLAAELERTVYALQSTETSLFNTFSSVMLDLLLGGVLSGQDASGSWQVLSLCFLLKRNKDFVQSAWEADEKRHCTRLQRACELGCEVPPYIAAVITAVV</sequence>
<dbReference type="Proteomes" id="UP000284403">
    <property type="component" value="Unassembled WGS sequence"/>
</dbReference>
<dbReference type="OrthoDB" id="240587at2759"/>